<gene>
    <name evidence="2" type="ORF">GCM10022292_07010</name>
</gene>
<protein>
    <recommendedName>
        <fullName evidence="4">YhhN-like protein</fullName>
    </recommendedName>
</protein>
<evidence type="ECO:0000256" key="1">
    <source>
        <dbReference type="SAM" id="Phobius"/>
    </source>
</evidence>
<accession>A0ABP8CMR2</accession>
<keyword evidence="3" id="KW-1185">Reference proteome</keyword>
<dbReference type="Proteomes" id="UP001501682">
    <property type="component" value="Unassembled WGS sequence"/>
</dbReference>
<name>A0ABP8CMR2_9FLAO</name>
<keyword evidence="1" id="KW-1133">Transmembrane helix</keyword>
<evidence type="ECO:0000313" key="3">
    <source>
        <dbReference type="Proteomes" id="UP001501682"/>
    </source>
</evidence>
<feature type="transmembrane region" description="Helical" evidence="1">
    <location>
        <begin position="154"/>
        <end position="173"/>
    </location>
</feature>
<feature type="transmembrane region" description="Helical" evidence="1">
    <location>
        <begin position="180"/>
        <end position="202"/>
    </location>
</feature>
<organism evidence="2 3">
    <name type="scientific">Winogradskyella damuponensis</name>
    <dbReference type="NCBI Taxonomy" id="943939"/>
    <lineage>
        <taxon>Bacteria</taxon>
        <taxon>Pseudomonadati</taxon>
        <taxon>Bacteroidota</taxon>
        <taxon>Flavobacteriia</taxon>
        <taxon>Flavobacteriales</taxon>
        <taxon>Flavobacteriaceae</taxon>
        <taxon>Winogradskyella</taxon>
    </lineage>
</organism>
<feature type="transmembrane region" description="Helical" evidence="1">
    <location>
        <begin position="208"/>
        <end position="226"/>
    </location>
</feature>
<feature type="transmembrane region" description="Helical" evidence="1">
    <location>
        <begin position="7"/>
        <end position="26"/>
    </location>
</feature>
<comment type="caution">
    <text evidence="2">The sequence shown here is derived from an EMBL/GenBank/DDBJ whole genome shotgun (WGS) entry which is preliminary data.</text>
</comment>
<evidence type="ECO:0008006" key="4">
    <source>
        <dbReference type="Google" id="ProtNLM"/>
    </source>
</evidence>
<feature type="transmembrane region" description="Helical" evidence="1">
    <location>
        <begin position="32"/>
        <end position="48"/>
    </location>
</feature>
<proteinExistence type="predicted"/>
<evidence type="ECO:0000313" key="2">
    <source>
        <dbReference type="EMBL" id="GAA4241272.1"/>
    </source>
</evidence>
<feature type="transmembrane region" description="Helical" evidence="1">
    <location>
        <begin position="86"/>
        <end position="107"/>
    </location>
</feature>
<reference evidence="3" key="1">
    <citation type="journal article" date="2019" name="Int. J. Syst. Evol. Microbiol.">
        <title>The Global Catalogue of Microorganisms (GCM) 10K type strain sequencing project: providing services to taxonomists for standard genome sequencing and annotation.</title>
        <authorList>
            <consortium name="The Broad Institute Genomics Platform"/>
            <consortium name="The Broad Institute Genome Sequencing Center for Infectious Disease"/>
            <person name="Wu L."/>
            <person name="Ma J."/>
        </authorList>
    </citation>
    <scope>NUCLEOTIDE SEQUENCE [LARGE SCALE GENOMIC DNA]</scope>
    <source>
        <strain evidence="3">JCM 17633</strain>
    </source>
</reference>
<keyword evidence="1" id="KW-0472">Membrane</keyword>
<feature type="transmembrane region" description="Helical" evidence="1">
    <location>
        <begin position="55"/>
        <end position="74"/>
    </location>
</feature>
<feature type="transmembrane region" description="Helical" evidence="1">
    <location>
        <begin position="119"/>
        <end position="139"/>
    </location>
</feature>
<keyword evidence="1" id="KW-0812">Transmembrane</keyword>
<dbReference type="RefSeq" id="WP_344712610.1">
    <property type="nucleotide sequence ID" value="NZ_BAABCB010000005.1"/>
</dbReference>
<dbReference type="EMBL" id="BAABCB010000005">
    <property type="protein sequence ID" value="GAA4241272.1"/>
    <property type="molecule type" value="Genomic_DNA"/>
</dbReference>
<sequence length="246" mass="28210">MLIKKIIKVVLLLLGGIYVLLQGFALEVEGDTVGAISFILLTWLYVGWTKHKSKLFLLFLVVFTIAQILGYIAWYRPELKEGQTDYLYYISNILSIASYGLLIIKMLLQLNLKTVFSELAIPVIVLVVLDVFCVSLISSTTESSFNYYEYALEFTYNSVIMALLSMALINYMYRNNNKSMLFLIGSIFIVFSEIMQLAYFYILSDDNSLGYVYSFFLVVAFVFYYMQSQHIVTDPTPAYSDDCIEV</sequence>